<evidence type="ECO:0000313" key="3">
    <source>
        <dbReference type="Proteomes" id="UP001652620"/>
    </source>
</evidence>
<sequence length="274" mass="30710">MTNIKQSPSEDNSEDRKPLQPTSNVIRPIQFNPDKPSLWIAQIEAQFRILGVVRDVDKFYHAVSILDTRHAAEVEDIIVDPPTSAPFTALKMALISRFSKSKEAKLQQLLEGEEIGDRTPSQLLRHLKALVPGVNEDVLKAKWLSALPKDTRAMLALQTNTTLENLGASADRLHEIIQGMHVSSVSKNTNNNNDADFAQQISDLTKQLAALSAVINKRKSRSNTRQHNKPRPRNQFQQRRLSSNGFCYYHSKYGKNAIRCKPGCTFSGNAVENL</sequence>
<keyword evidence="3" id="KW-1185">Reference proteome</keyword>
<proteinExistence type="predicted"/>
<evidence type="ECO:0000313" key="4">
    <source>
        <dbReference type="RefSeq" id="XP_049308595.1"/>
    </source>
</evidence>
<organism evidence="3 4">
    <name type="scientific">Bactrocera dorsalis</name>
    <name type="common">Oriental fruit fly</name>
    <name type="synonym">Dacus dorsalis</name>
    <dbReference type="NCBI Taxonomy" id="27457"/>
    <lineage>
        <taxon>Eukaryota</taxon>
        <taxon>Metazoa</taxon>
        <taxon>Ecdysozoa</taxon>
        <taxon>Arthropoda</taxon>
        <taxon>Hexapoda</taxon>
        <taxon>Insecta</taxon>
        <taxon>Pterygota</taxon>
        <taxon>Neoptera</taxon>
        <taxon>Endopterygota</taxon>
        <taxon>Diptera</taxon>
        <taxon>Brachycera</taxon>
        <taxon>Muscomorpha</taxon>
        <taxon>Tephritoidea</taxon>
        <taxon>Tephritidae</taxon>
        <taxon>Bactrocera</taxon>
        <taxon>Bactrocera</taxon>
    </lineage>
</organism>
<evidence type="ECO:0000259" key="2">
    <source>
        <dbReference type="Pfam" id="PF23055"/>
    </source>
</evidence>
<dbReference type="Pfam" id="PF23055">
    <property type="entry name" value="DUF7041"/>
    <property type="match status" value="1"/>
</dbReference>
<feature type="region of interest" description="Disordered" evidence="1">
    <location>
        <begin position="1"/>
        <end position="27"/>
    </location>
</feature>
<dbReference type="RefSeq" id="XP_049308595.1">
    <property type="nucleotide sequence ID" value="XM_049452638.1"/>
</dbReference>
<dbReference type="GeneID" id="125777535"/>
<dbReference type="Proteomes" id="UP001652620">
    <property type="component" value="Chromosome 3"/>
</dbReference>
<dbReference type="PANTHER" id="PTHR33327">
    <property type="entry name" value="ENDONUCLEASE"/>
    <property type="match status" value="1"/>
</dbReference>
<feature type="compositionally biased region" description="Basic residues" evidence="1">
    <location>
        <begin position="217"/>
        <end position="232"/>
    </location>
</feature>
<protein>
    <submittedName>
        <fullName evidence="4">Uncharacterized protein LOC125777535</fullName>
    </submittedName>
</protein>
<feature type="compositionally biased region" description="Polar residues" evidence="1">
    <location>
        <begin position="1"/>
        <end position="10"/>
    </location>
</feature>
<dbReference type="PANTHER" id="PTHR33327:SF3">
    <property type="entry name" value="RNA-DIRECTED DNA POLYMERASE"/>
    <property type="match status" value="1"/>
</dbReference>
<evidence type="ECO:0000256" key="1">
    <source>
        <dbReference type="SAM" id="MobiDB-lite"/>
    </source>
</evidence>
<dbReference type="InterPro" id="IPR055469">
    <property type="entry name" value="DUF7041"/>
</dbReference>
<reference evidence="4" key="1">
    <citation type="submission" date="2025-08" db="UniProtKB">
        <authorList>
            <consortium name="RefSeq"/>
        </authorList>
    </citation>
    <scope>IDENTIFICATION</scope>
    <source>
        <tissue evidence="4">Adult</tissue>
    </source>
</reference>
<accession>A0ABM3JH99</accession>
<gene>
    <name evidence="4" type="primary">LOC125777535</name>
</gene>
<feature type="region of interest" description="Disordered" evidence="1">
    <location>
        <begin position="217"/>
        <end position="237"/>
    </location>
</feature>
<name>A0ABM3JH99_BACDO</name>
<feature type="domain" description="DUF7041" evidence="2">
    <location>
        <begin position="30"/>
        <end position="111"/>
    </location>
</feature>